<sequence length="266" mass="29563">MQTLKMFRLDKQVAIVTGGAGLYGKHISLALCEGGAKVVIASRNAAKCKEQANNLRKQGYEAIGLKLDLSNKQDIRDFTKRIIQMYGQIDILVNNSVSRYGLNDLEETTVEGWENAQKVNGTGLMSICQHVVQHMKQQKKGNIINISSIQGVQGPHFPVYGNTGMTSGIEYTYAKWGMVGITKWMSNYYGKDNIRVNCISPGGYNEVGSKDEIKAEEFVENYRKMTPLGRFAEADDIKGAIVFMASEASRYMTGHNLIIDGGWSNW</sequence>
<gene>
    <name evidence="2" type="ORF">SAMN05216232_2467</name>
</gene>
<accession>A0A1H9G5D4</accession>
<dbReference type="Gene3D" id="3.40.50.720">
    <property type="entry name" value="NAD(P)-binding Rossmann-like Domain"/>
    <property type="match status" value="1"/>
</dbReference>
<dbReference type="Proteomes" id="UP000198733">
    <property type="component" value="Unassembled WGS sequence"/>
</dbReference>
<dbReference type="SUPFAM" id="SSF51735">
    <property type="entry name" value="NAD(P)-binding Rossmann-fold domains"/>
    <property type="match status" value="1"/>
</dbReference>
<proteinExistence type="inferred from homology"/>
<comment type="similarity">
    <text evidence="1">Belongs to the short-chain dehydrogenases/reductases (SDR) family.</text>
</comment>
<dbReference type="InterPro" id="IPR036291">
    <property type="entry name" value="NAD(P)-bd_dom_sf"/>
</dbReference>
<evidence type="ECO:0000256" key="1">
    <source>
        <dbReference type="ARBA" id="ARBA00006484"/>
    </source>
</evidence>
<dbReference type="InterPro" id="IPR002347">
    <property type="entry name" value="SDR_fam"/>
</dbReference>
<keyword evidence="3" id="KW-1185">Reference proteome</keyword>
<name>A0A1H9G5D4_9BACI</name>
<dbReference type="PANTHER" id="PTHR42760:SF40">
    <property type="entry name" value="3-OXOACYL-[ACYL-CARRIER-PROTEIN] REDUCTASE, CHLOROPLASTIC"/>
    <property type="match status" value="1"/>
</dbReference>
<protein>
    <submittedName>
        <fullName evidence="2">NAD(P)-dependent dehydrogenase, short-chain alcohol dehydrogenase family</fullName>
    </submittedName>
</protein>
<dbReference type="EMBL" id="FOEH01000003">
    <property type="protein sequence ID" value="SEQ45356.1"/>
    <property type="molecule type" value="Genomic_DNA"/>
</dbReference>
<dbReference type="PRINTS" id="PR00081">
    <property type="entry name" value="GDHRDH"/>
</dbReference>
<dbReference type="Pfam" id="PF13561">
    <property type="entry name" value="adh_short_C2"/>
    <property type="match status" value="1"/>
</dbReference>
<evidence type="ECO:0000313" key="2">
    <source>
        <dbReference type="EMBL" id="SEQ45356.1"/>
    </source>
</evidence>
<comment type="caution">
    <text evidence="2">The sequence shown here is derived from an EMBL/GenBank/DDBJ whole genome shotgun (WGS) entry which is preliminary data.</text>
</comment>
<dbReference type="PRINTS" id="PR00080">
    <property type="entry name" value="SDRFAMILY"/>
</dbReference>
<dbReference type="PANTHER" id="PTHR42760">
    <property type="entry name" value="SHORT-CHAIN DEHYDROGENASES/REDUCTASES FAMILY MEMBER"/>
    <property type="match status" value="1"/>
</dbReference>
<dbReference type="RefSeq" id="WP_217649054.1">
    <property type="nucleotide sequence ID" value="NZ_FOEH01000003.1"/>
</dbReference>
<organism evidence="2 3">
    <name type="scientific">Virgibacillus subterraneus</name>
    <dbReference type="NCBI Taxonomy" id="621109"/>
    <lineage>
        <taxon>Bacteria</taxon>
        <taxon>Bacillati</taxon>
        <taxon>Bacillota</taxon>
        <taxon>Bacilli</taxon>
        <taxon>Bacillales</taxon>
        <taxon>Bacillaceae</taxon>
        <taxon>Virgibacillus</taxon>
    </lineage>
</organism>
<evidence type="ECO:0000313" key="3">
    <source>
        <dbReference type="Proteomes" id="UP000198733"/>
    </source>
</evidence>
<reference evidence="2 3" key="1">
    <citation type="submission" date="2016-10" db="EMBL/GenBank/DDBJ databases">
        <authorList>
            <person name="Varghese N."/>
            <person name="Submissions S."/>
        </authorList>
    </citation>
    <scope>NUCLEOTIDE SEQUENCE [LARGE SCALE GENOMIC DNA]</scope>
    <source>
        <strain evidence="2 3">CGMCC 1.7734</strain>
    </source>
</reference>